<sequence length="318" mass="35768">MAEQRLLKEYKVDERIDAFLLLKDIDARVTNQGKPYLSITVADRSMEIKGNKWDATDEEIKQLKAGMVVAITAVRQVYQDKPQLKVLSIRPTQLGEPNDPTDYMVAAPMRAKDMEEEVNALLFQIINPTWVRIVRALLQKYHEEFYRFPAAKSNHHAFTGGLAYHSLSIARLANSVANQYPDLNRSLLLAGALLHDLGKVLELTGPIATKYTTAGNLLGHIVLIDEQIVLMAQELKMDLFSEDMVVLRHVVLAHHGLLEYGSPVRPAILEANILHQLDELDASMQSFSNALADTEPGTFSNRQFALDNRSVYHPKSQE</sequence>
<protein>
    <submittedName>
        <fullName evidence="3">3'-5' exoribonuclease</fullName>
    </submittedName>
</protein>
<dbReference type="InterPro" id="IPR006675">
    <property type="entry name" value="HDIG_dom"/>
</dbReference>
<gene>
    <name evidence="3" type="ORF">DFP99_0742</name>
</gene>
<keyword evidence="2" id="KW-0269">Exonuclease</keyword>
<evidence type="ECO:0000313" key="3">
    <source>
        <dbReference type="EMBL" id="RDL12304.1"/>
    </source>
</evidence>
<dbReference type="AlphaFoldDB" id="A0A288QBV2"/>
<organism evidence="3 4">
    <name type="scientific">Weissella soli</name>
    <dbReference type="NCBI Taxonomy" id="155866"/>
    <lineage>
        <taxon>Bacteria</taxon>
        <taxon>Bacillati</taxon>
        <taxon>Bacillota</taxon>
        <taxon>Bacilli</taxon>
        <taxon>Lactobacillales</taxon>
        <taxon>Lactobacillaceae</taxon>
        <taxon>Weissella</taxon>
    </lineage>
</organism>
<keyword evidence="4" id="KW-1185">Reference proteome</keyword>
<evidence type="ECO:0000256" key="1">
    <source>
        <dbReference type="ARBA" id="ARBA00022801"/>
    </source>
</evidence>
<dbReference type="SUPFAM" id="SSF109604">
    <property type="entry name" value="HD-domain/PDEase-like"/>
    <property type="match status" value="1"/>
</dbReference>
<reference evidence="3 4" key="1">
    <citation type="submission" date="2018-07" db="EMBL/GenBank/DDBJ databases">
        <title>Genomic Encyclopedia of Type Strains, Phase III (KMG-III): the genomes of soil and plant-associated and newly described type strains.</title>
        <authorList>
            <person name="Whitman W."/>
        </authorList>
    </citation>
    <scope>NUCLEOTIDE SEQUENCE [LARGE SCALE GENOMIC DNA]</scope>
    <source>
        <strain evidence="3 4">CECT 7031</strain>
    </source>
</reference>
<comment type="caution">
    <text evidence="3">The sequence shown here is derived from an EMBL/GenBank/DDBJ whole genome shotgun (WGS) entry which is preliminary data.</text>
</comment>
<dbReference type="InterPro" id="IPR006674">
    <property type="entry name" value="HD_domain"/>
</dbReference>
<dbReference type="Pfam" id="PF01966">
    <property type="entry name" value="HD"/>
    <property type="match status" value="1"/>
</dbReference>
<dbReference type="CDD" id="cd00077">
    <property type="entry name" value="HDc"/>
    <property type="match status" value="1"/>
</dbReference>
<accession>A0A288QBV2</accession>
<name>A0A288QBV2_9LACO</name>
<dbReference type="FunFam" id="1.10.3210.10:FF:000008">
    <property type="entry name" value="3'-5' exoribonuclease YhaM"/>
    <property type="match status" value="1"/>
</dbReference>
<dbReference type="Gene3D" id="1.10.3210.10">
    <property type="entry name" value="Hypothetical protein af1432"/>
    <property type="match status" value="1"/>
</dbReference>
<dbReference type="NCBIfam" id="TIGR00277">
    <property type="entry name" value="HDIG"/>
    <property type="match status" value="1"/>
</dbReference>
<evidence type="ECO:0000256" key="2">
    <source>
        <dbReference type="ARBA" id="ARBA00022839"/>
    </source>
</evidence>
<evidence type="ECO:0000313" key="4">
    <source>
        <dbReference type="Proteomes" id="UP000254912"/>
    </source>
</evidence>
<dbReference type="GO" id="GO:0031125">
    <property type="term" value="P:rRNA 3'-end processing"/>
    <property type="evidence" value="ECO:0007669"/>
    <property type="project" value="TreeGrafter"/>
</dbReference>
<dbReference type="Proteomes" id="UP000254912">
    <property type="component" value="Unassembled WGS sequence"/>
</dbReference>
<dbReference type="RefSeq" id="WP_070230341.1">
    <property type="nucleotide sequence ID" value="NZ_BJYO01000002.1"/>
</dbReference>
<proteinExistence type="predicted"/>
<dbReference type="GO" id="GO:0004527">
    <property type="term" value="F:exonuclease activity"/>
    <property type="evidence" value="ECO:0007669"/>
    <property type="project" value="UniProtKB-KW"/>
</dbReference>
<dbReference type="GeneID" id="94546301"/>
<dbReference type="EMBL" id="QRAS01000001">
    <property type="protein sequence ID" value="RDL12304.1"/>
    <property type="molecule type" value="Genomic_DNA"/>
</dbReference>
<dbReference type="InterPro" id="IPR050798">
    <property type="entry name" value="YhaM_exoribonuc/phosphodiest"/>
</dbReference>
<dbReference type="SMART" id="SM00471">
    <property type="entry name" value="HDc"/>
    <property type="match status" value="1"/>
</dbReference>
<dbReference type="KEGG" id="wso:WSWS_01113"/>
<dbReference type="PANTHER" id="PTHR37294:SF1">
    <property type="entry name" value="3'-5' EXORIBONUCLEASE YHAM"/>
    <property type="match status" value="1"/>
</dbReference>
<keyword evidence="2" id="KW-0540">Nuclease</keyword>
<dbReference type="PANTHER" id="PTHR37294">
    <property type="entry name" value="3'-5' EXORIBONUCLEASE YHAM"/>
    <property type="match status" value="1"/>
</dbReference>
<keyword evidence="1" id="KW-0378">Hydrolase</keyword>
<dbReference type="CDD" id="cd04492">
    <property type="entry name" value="YhaM_OBF_like"/>
    <property type="match status" value="1"/>
</dbReference>
<dbReference type="InterPro" id="IPR003607">
    <property type="entry name" value="HD/PDEase_dom"/>
</dbReference>